<feature type="binding site" evidence="3">
    <location>
        <begin position="31"/>
        <end position="38"/>
    </location>
    <ligand>
        <name>substrate</name>
    </ligand>
</feature>
<dbReference type="CDD" id="cd07067">
    <property type="entry name" value="HP_PGM_like"/>
    <property type="match status" value="1"/>
</dbReference>
<dbReference type="GO" id="GO:0005829">
    <property type="term" value="C:cytosol"/>
    <property type="evidence" value="ECO:0007669"/>
    <property type="project" value="TreeGrafter"/>
</dbReference>
<dbReference type="Proteomes" id="UP000663861">
    <property type="component" value="Unassembled WGS sequence"/>
</dbReference>
<proteinExistence type="predicted"/>
<gene>
    <name evidence="5" type="ORF">RDB_LOCUS1821</name>
</gene>
<feature type="active site" description="Tele-phosphohistidine intermediate" evidence="2">
    <location>
        <position position="32"/>
    </location>
</feature>
<dbReference type="GO" id="GO:0004331">
    <property type="term" value="F:fructose-2,6-bisphosphate 2-phosphatase activity"/>
    <property type="evidence" value="ECO:0007669"/>
    <property type="project" value="TreeGrafter"/>
</dbReference>
<dbReference type="InterPro" id="IPR029033">
    <property type="entry name" value="His_PPase_superfam"/>
</dbReference>
<dbReference type="PANTHER" id="PTHR46517:SF1">
    <property type="entry name" value="FRUCTOSE-2,6-BISPHOSPHATASE TIGAR"/>
    <property type="match status" value="1"/>
</dbReference>
<dbReference type="GO" id="GO:0043456">
    <property type="term" value="P:regulation of pentose-phosphate shunt"/>
    <property type="evidence" value="ECO:0007669"/>
    <property type="project" value="TreeGrafter"/>
</dbReference>
<dbReference type="AlphaFoldDB" id="A0A8H2X1C3"/>
<organism evidence="5 6">
    <name type="scientific">Rhizoctonia solani</name>
    <dbReference type="NCBI Taxonomy" id="456999"/>
    <lineage>
        <taxon>Eukaryota</taxon>
        <taxon>Fungi</taxon>
        <taxon>Dikarya</taxon>
        <taxon>Basidiomycota</taxon>
        <taxon>Agaricomycotina</taxon>
        <taxon>Agaricomycetes</taxon>
        <taxon>Cantharellales</taxon>
        <taxon>Ceratobasidiaceae</taxon>
        <taxon>Rhizoctonia</taxon>
    </lineage>
</organism>
<protein>
    <recommendedName>
        <fullName evidence="7">Phosphoglycerate mutase-like protein</fullName>
    </recommendedName>
</protein>
<dbReference type="Pfam" id="PF00300">
    <property type="entry name" value="His_Phos_1"/>
    <property type="match status" value="1"/>
</dbReference>
<name>A0A8H2X1C3_9AGAM</name>
<feature type="region of interest" description="Disordered" evidence="4">
    <location>
        <begin position="287"/>
        <end position="315"/>
    </location>
</feature>
<evidence type="ECO:0000313" key="6">
    <source>
        <dbReference type="Proteomes" id="UP000663861"/>
    </source>
</evidence>
<dbReference type="SMART" id="SM00855">
    <property type="entry name" value="PGAM"/>
    <property type="match status" value="1"/>
</dbReference>
<dbReference type="PANTHER" id="PTHR46517">
    <property type="entry name" value="FRUCTOSE-2,6-BISPHOSPHATASE TIGAR"/>
    <property type="match status" value="1"/>
</dbReference>
<dbReference type="GO" id="GO:0045820">
    <property type="term" value="P:negative regulation of glycolytic process"/>
    <property type="evidence" value="ECO:0007669"/>
    <property type="project" value="TreeGrafter"/>
</dbReference>
<evidence type="ECO:0008006" key="7">
    <source>
        <dbReference type="Google" id="ProtNLM"/>
    </source>
</evidence>
<evidence type="ECO:0000256" key="1">
    <source>
        <dbReference type="ARBA" id="ARBA00022801"/>
    </source>
</evidence>
<dbReference type="InterPro" id="IPR051695">
    <property type="entry name" value="Phosphoglycerate_Mutase"/>
</dbReference>
<reference evidence="5" key="1">
    <citation type="submission" date="2021-01" db="EMBL/GenBank/DDBJ databases">
        <authorList>
            <person name="Kaushik A."/>
        </authorList>
    </citation>
    <scope>NUCLEOTIDE SEQUENCE</scope>
    <source>
        <strain evidence="5">AG4-RS23</strain>
    </source>
</reference>
<feature type="active site" description="Proton donor/acceptor" evidence="2">
    <location>
        <position position="108"/>
    </location>
</feature>
<evidence type="ECO:0000313" key="5">
    <source>
        <dbReference type="EMBL" id="CAE6410831.1"/>
    </source>
</evidence>
<evidence type="ECO:0000256" key="2">
    <source>
        <dbReference type="PIRSR" id="PIRSR613078-1"/>
    </source>
</evidence>
<keyword evidence="1" id="KW-0378">Hydrolase</keyword>
<sequence>MPAWRRIRALAHPSSTPVRLHSTMITLTFVRHGESTDNLKPFWAGWADAALSNHGLNQAKAAGEFFSTYRITHMFASDLKRAHSTARAIYDAQPDPKPPLTITELIREQHFGQGEGKQWDEGEWCRPPGRDGKFAQGESLNDVARRGDQFFNKYLAPIIHESVHKPAGEVNVVVVSHGICIAEILGALSRRCTEVDTNGFSGRFRGLHNTAWTRVSIGLAEVESLVDAPTSNGIHPNPSLAPDPGAILATKLQESAPPPAQCDETGPPYLRMKITACNQHSHLNGVVRQEDGNDSSGDDPNQKKLREFFGGGGDN</sequence>
<comment type="caution">
    <text evidence="5">The sequence shown here is derived from an EMBL/GenBank/DDBJ whole genome shotgun (WGS) entry which is preliminary data.</text>
</comment>
<dbReference type="Gene3D" id="3.40.50.1240">
    <property type="entry name" value="Phosphoglycerate mutase-like"/>
    <property type="match status" value="1"/>
</dbReference>
<evidence type="ECO:0000256" key="4">
    <source>
        <dbReference type="SAM" id="MobiDB-lite"/>
    </source>
</evidence>
<feature type="binding site" evidence="3">
    <location>
        <position position="81"/>
    </location>
    <ligand>
        <name>substrate</name>
    </ligand>
</feature>
<evidence type="ECO:0000256" key="3">
    <source>
        <dbReference type="PIRSR" id="PIRSR613078-2"/>
    </source>
</evidence>
<accession>A0A8H2X1C3</accession>
<dbReference type="InterPro" id="IPR013078">
    <property type="entry name" value="His_Pase_superF_clade-1"/>
</dbReference>
<dbReference type="SUPFAM" id="SSF53254">
    <property type="entry name" value="Phosphoglycerate mutase-like"/>
    <property type="match status" value="1"/>
</dbReference>
<dbReference type="EMBL" id="CAJMWY010000027">
    <property type="protein sequence ID" value="CAE6410831.1"/>
    <property type="molecule type" value="Genomic_DNA"/>
</dbReference>